<protein>
    <submittedName>
        <fullName evidence="1">Uncharacterized protein</fullName>
    </submittedName>
</protein>
<accession>A0ABU6QET5</accession>
<reference evidence="1 2" key="1">
    <citation type="journal article" date="2023" name="Plants (Basel)">
        <title>Bridging the Gap: Combining Genomics and Transcriptomics Approaches to Understand Stylosanthes scabra, an Orphan Legume from the Brazilian Caatinga.</title>
        <authorList>
            <person name="Ferreira-Neto J.R.C."/>
            <person name="da Silva M.D."/>
            <person name="Binneck E."/>
            <person name="de Melo N.F."/>
            <person name="da Silva R.H."/>
            <person name="de Melo A.L.T.M."/>
            <person name="Pandolfi V."/>
            <person name="Bustamante F.O."/>
            <person name="Brasileiro-Vidal A.C."/>
            <person name="Benko-Iseppon A.M."/>
        </authorList>
    </citation>
    <scope>NUCLEOTIDE SEQUENCE [LARGE SCALE GENOMIC DNA]</scope>
    <source>
        <tissue evidence="1">Leaves</tissue>
    </source>
</reference>
<sequence length="76" mass="8578">MTVMHSISTHERPESYSVFWLHPVTPLLKCLDAAREGKGRIRLLVRCCLILKLNELYAEQGKPGVELNKTGETGIE</sequence>
<evidence type="ECO:0000313" key="1">
    <source>
        <dbReference type="EMBL" id="MED6110440.1"/>
    </source>
</evidence>
<comment type="caution">
    <text evidence="1">The sequence shown here is derived from an EMBL/GenBank/DDBJ whole genome shotgun (WGS) entry which is preliminary data.</text>
</comment>
<proteinExistence type="predicted"/>
<gene>
    <name evidence="1" type="ORF">PIB30_042870</name>
</gene>
<name>A0ABU6QET5_9FABA</name>
<dbReference type="Proteomes" id="UP001341840">
    <property type="component" value="Unassembled WGS sequence"/>
</dbReference>
<organism evidence="1 2">
    <name type="scientific">Stylosanthes scabra</name>
    <dbReference type="NCBI Taxonomy" id="79078"/>
    <lineage>
        <taxon>Eukaryota</taxon>
        <taxon>Viridiplantae</taxon>
        <taxon>Streptophyta</taxon>
        <taxon>Embryophyta</taxon>
        <taxon>Tracheophyta</taxon>
        <taxon>Spermatophyta</taxon>
        <taxon>Magnoliopsida</taxon>
        <taxon>eudicotyledons</taxon>
        <taxon>Gunneridae</taxon>
        <taxon>Pentapetalae</taxon>
        <taxon>rosids</taxon>
        <taxon>fabids</taxon>
        <taxon>Fabales</taxon>
        <taxon>Fabaceae</taxon>
        <taxon>Papilionoideae</taxon>
        <taxon>50 kb inversion clade</taxon>
        <taxon>dalbergioids sensu lato</taxon>
        <taxon>Dalbergieae</taxon>
        <taxon>Pterocarpus clade</taxon>
        <taxon>Stylosanthes</taxon>
    </lineage>
</organism>
<keyword evidence="2" id="KW-1185">Reference proteome</keyword>
<dbReference type="EMBL" id="JASCZI010000247">
    <property type="protein sequence ID" value="MED6110440.1"/>
    <property type="molecule type" value="Genomic_DNA"/>
</dbReference>
<evidence type="ECO:0000313" key="2">
    <source>
        <dbReference type="Proteomes" id="UP001341840"/>
    </source>
</evidence>